<organism evidence="1 2">
    <name type="scientific">Leptospira noguchii serovar Panama str. CZ214</name>
    <dbReference type="NCBI Taxonomy" id="1001595"/>
    <lineage>
        <taxon>Bacteria</taxon>
        <taxon>Pseudomonadati</taxon>
        <taxon>Spirochaetota</taxon>
        <taxon>Spirochaetia</taxon>
        <taxon>Leptospirales</taxon>
        <taxon>Leptospiraceae</taxon>
        <taxon>Leptospira</taxon>
    </lineage>
</organism>
<comment type="caution">
    <text evidence="1">The sequence shown here is derived from an EMBL/GenBank/DDBJ whole genome shotgun (WGS) entry which is preliminary data.</text>
</comment>
<protein>
    <submittedName>
        <fullName evidence="1">Uncharacterized protein</fullName>
    </submittedName>
</protein>
<reference evidence="1 2" key="1">
    <citation type="submission" date="2013-05" db="EMBL/GenBank/DDBJ databases">
        <authorList>
            <person name="Harkins D.M."/>
            <person name="Durkin A.S."/>
            <person name="Brinkac L.M."/>
            <person name="Haft D.H."/>
            <person name="Selengut J.D."/>
            <person name="Sanka R."/>
            <person name="DePew J."/>
            <person name="Purushe J."/>
            <person name="Hartskeerl R.A."/>
            <person name="Ahmed A."/>
            <person name="van der Linden H."/>
            <person name="Goris M.G.A."/>
            <person name="Vinetz J.M."/>
            <person name="Sutton G.G."/>
            <person name="Nierman W.C."/>
            <person name="Fouts D.E."/>
        </authorList>
    </citation>
    <scope>NUCLEOTIDE SEQUENCE [LARGE SCALE GENOMIC DNA]</scope>
    <source>
        <strain evidence="1 2">CZ214</strain>
    </source>
</reference>
<sequence>MIFQFYIHFKFNYWKRNSSHELLPLMLFERIFYNAVHIDLIL</sequence>
<dbReference type="AlphaFoldDB" id="T0FGX7"/>
<accession>T0FGX7</accession>
<dbReference type="Proteomes" id="UP000015442">
    <property type="component" value="Unassembled WGS sequence"/>
</dbReference>
<name>T0FGX7_9LEPT</name>
<dbReference type="EMBL" id="AKWY02000016">
    <property type="protein sequence ID" value="EQA72558.1"/>
    <property type="molecule type" value="Genomic_DNA"/>
</dbReference>
<evidence type="ECO:0000313" key="1">
    <source>
        <dbReference type="EMBL" id="EQA72558.1"/>
    </source>
</evidence>
<proteinExistence type="predicted"/>
<gene>
    <name evidence="1" type="ORF">LEP1GSC059_3256</name>
</gene>
<evidence type="ECO:0000313" key="2">
    <source>
        <dbReference type="Proteomes" id="UP000015442"/>
    </source>
</evidence>